<dbReference type="InterPro" id="IPR016181">
    <property type="entry name" value="Acyl_CoA_acyltransferase"/>
</dbReference>
<dbReference type="HOGENOM" id="CLU_013985_3_6_9"/>
<dbReference type="Pfam" id="PF13302">
    <property type="entry name" value="Acetyltransf_3"/>
    <property type="match status" value="1"/>
</dbReference>
<dbReference type="InterPro" id="IPR000182">
    <property type="entry name" value="GNAT_dom"/>
</dbReference>
<dbReference type="GO" id="GO:0016747">
    <property type="term" value="F:acyltransferase activity, transferring groups other than amino-acyl groups"/>
    <property type="evidence" value="ECO:0007669"/>
    <property type="project" value="InterPro"/>
</dbReference>
<name>D1PR58_9FIRM</name>
<protein>
    <recommendedName>
        <fullName evidence="1">N-acetyltransferase domain-containing protein</fullName>
    </recommendedName>
</protein>
<dbReference type="AlphaFoldDB" id="D1PR58"/>
<dbReference type="eggNOG" id="COG1670">
    <property type="taxonomic scope" value="Bacteria"/>
</dbReference>
<sequence>MREISMKHCGTQQLETGRLVLRRLSIDDCEMMYNNWSSDPEVTRYLRWNAHRTWGETAELLNEWEKHYPDPSYYQWGITDKHSGVLFGTISLFAAVDMKTGWHLNTERLGPTWEVGFALGRKWWDKGYATEALCAVRDYWFGTVGALWLAACHANENIASSAVLQKAGFVYDHDVTDHKFDGTPVPCRAYHLIKEEL</sequence>
<dbReference type="STRING" id="411471.SUBVAR_06886"/>
<dbReference type="Gene3D" id="3.40.630.30">
    <property type="match status" value="1"/>
</dbReference>
<comment type="caution">
    <text evidence="2">The sequence shown here is derived from an EMBL/GenBank/DDBJ whole genome shotgun (WGS) entry which is preliminary data.</text>
</comment>
<dbReference type="SUPFAM" id="SSF55729">
    <property type="entry name" value="Acyl-CoA N-acyltransferases (Nat)"/>
    <property type="match status" value="1"/>
</dbReference>
<dbReference type="InterPro" id="IPR051531">
    <property type="entry name" value="N-acetyltransferase"/>
</dbReference>
<evidence type="ECO:0000313" key="3">
    <source>
        <dbReference type="Proteomes" id="UP000003438"/>
    </source>
</evidence>
<keyword evidence="3" id="KW-1185">Reference proteome</keyword>
<evidence type="ECO:0000259" key="1">
    <source>
        <dbReference type="Pfam" id="PF13302"/>
    </source>
</evidence>
<accession>D1PR58</accession>
<reference evidence="2" key="1">
    <citation type="submission" date="2009-12" db="EMBL/GenBank/DDBJ databases">
        <authorList>
            <person name="Weinstock G."/>
            <person name="Sodergren E."/>
            <person name="Clifton S."/>
            <person name="Fulton L."/>
            <person name="Fulton B."/>
            <person name="Courtney L."/>
            <person name="Fronick C."/>
            <person name="Harrison M."/>
            <person name="Strong C."/>
            <person name="Farmer C."/>
            <person name="Delahaunty K."/>
            <person name="Markovic C."/>
            <person name="Hall O."/>
            <person name="Minx P."/>
            <person name="Tomlinson C."/>
            <person name="Mitreva M."/>
            <person name="Nelson J."/>
            <person name="Hou S."/>
            <person name="Wollam A."/>
            <person name="Pepin K.H."/>
            <person name="Johnson M."/>
            <person name="Bhonagiri V."/>
            <person name="Nash W.E."/>
            <person name="Warren W."/>
            <person name="Chinwalla A."/>
            <person name="Mardis E.R."/>
            <person name="Wilson R.K."/>
        </authorList>
    </citation>
    <scope>NUCLEOTIDE SEQUENCE [LARGE SCALE GENOMIC DNA]</scope>
    <source>
        <strain evidence="2">DSM 15176</strain>
    </source>
</reference>
<dbReference type="EMBL" id="ACBY02000054">
    <property type="protein sequence ID" value="EFB74905.1"/>
    <property type="molecule type" value="Genomic_DNA"/>
</dbReference>
<proteinExistence type="predicted"/>
<evidence type="ECO:0000313" key="2">
    <source>
        <dbReference type="EMBL" id="EFB74905.1"/>
    </source>
</evidence>
<feature type="domain" description="N-acetyltransferase" evidence="1">
    <location>
        <begin position="18"/>
        <end position="170"/>
    </location>
</feature>
<dbReference type="PANTHER" id="PTHR43792:SF1">
    <property type="entry name" value="N-ACETYLTRANSFERASE DOMAIN-CONTAINING PROTEIN"/>
    <property type="match status" value="1"/>
</dbReference>
<dbReference type="Proteomes" id="UP000003438">
    <property type="component" value="Unassembled WGS sequence"/>
</dbReference>
<organism evidence="2 3">
    <name type="scientific">Subdoligranulum variabile DSM 15176</name>
    <dbReference type="NCBI Taxonomy" id="411471"/>
    <lineage>
        <taxon>Bacteria</taxon>
        <taxon>Bacillati</taxon>
        <taxon>Bacillota</taxon>
        <taxon>Clostridia</taxon>
        <taxon>Eubacteriales</taxon>
        <taxon>Oscillospiraceae</taxon>
        <taxon>Subdoligranulum</taxon>
    </lineage>
</organism>
<dbReference type="PANTHER" id="PTHR43792">
    <property type="entry name" value="GNAT FAMILY, PUTATIVE (AFU_ORTHOLOGUE AFUA_3G00765)-RELATED-RELATED"/>
    <property type="match status" value="1"/>
</dbReference>
<gene>
    <name evidence="2" type="ORF">SUBVAR_06886</name>
</gene>